<sequence length="2111" mass="229988">MKTLITYFVAVCALVVSHFATASAWDIWRFQLGYVMARGLVTDDAGNPIYVEYAEDGAMLEGWSFNTSPDNPVYVLSANEINASLQLRDQLQQEYQNQARVLTIDEFNSTEFKTVSGAVIPKFSLPGNLKSVLVKPANKLLSPSDNPLLLGAKFNMKGVASLAGNTRSVLLSQSGNAIKESPHNITFKSAYFEGQDLTSGQAANLPAGFKRSEKPKIYEPVKGTVVEAAGSWLGGYGSTDEDGKYVVNYALVPCPCFTFDYTTPLIARYDYTQFTSSGIKPRFTYLVKTVYDTCVGYDACPVSATLAGQMARVAVIGILASIAQPVKTPINFYIDTGFIAGAALLQNPDGAVGVGGATQYVYKAPDLKATTQSKYDFDGDGKFELTLLGNLVDGQFVCSTDANAEYQGVYFSSLHSSVQHNCADSDPELTQPDVLRLADTAPDFSAQGLVGQIATADLQDTDIFVFRESTGMLITRRQGISAAEVAVKGDTFNYQIMIRGPADIFSTFIYNDREAAFTKFQSNAQMNPELHRRFADHLKPGEAIRVVLINRKTGYTGSLKTSYMNDYTGGIIRFAVNSIVMQPPNLKISVERRFSVQEGMSKDDPRKHLIAYESSAMSNDEMLVLTTEWYDADGTPLPDALADYGFTGRLARVAGPGQLTTGGQLGHFAIRPGKHIEHIRLQDDALPADHYYVQVSGQPLHQSPDFSGSGAGNGPLAERPKHYVPFMVPVLDEAVTLEQAWLYKKLKEQGQANDIPKPEPVYRWVYRPELQFSTYQLKVQDILREQSDGLSSSLYGNRVPMIATSDNLVRMMYGLLQSNQQALAFLGAGQQLVFALGEHEIKVRMGEGQQLIFDRLEHLASLDVADFVTLRLYNNNDPTNVLWEYAFETLAADTRTAGGDNIDEDGTYYVSADEPVVPLQAVILGYANRENKQPLNVSWTAQGAGAITNIDLQYKEQGVFPADIELSTLAGSRAVASAGLDAGNQVKLPPFVVVPGKPANMHASLSSDSVHMRGHQQITVQVNVQDAHGNAVSDGTSVSFALEGHAVLAQSDEGTQGGKAFAVIKGGNLPDTDSALIVRVADMEQRLPFTVKPLQVTLDIYPQQMQAQQSYPVTATVTDSGGAAVGGIDVMFVASAGRFANGMLTTDAAGRAEARLHSGFHNIGNVEIVAMVGPVVSQTEHSSVRPQGDNYAQTHETVIIGDEAASGIAEYERFDGLRMGIPFETRADVQLLGKAGDTLQLELGSLSEPNLQPIASYNMSDLHNDDVTELNGLHGGVARHVTLVEDNPTQTGSSYRFAAQAYLNALDVWESSSISVAASPRLKPANSSGFRLDMKLEQAGGTVFSLEGGVQQLQVLENGSLEYTLYTSAGKQTLSTEPLQPGKWYTVAGRYKDNRLELEVSSLGHYHTTATGALKYSISQRGLTIGEGFSGNLSALKFYNWDSAPLLTFADGSTSLSHTLQSVEDSIEVVGTGALNQSSEQLQMLRVGFSANQQQSFVGVVSKDFFSEMMVFYAETNKPDGYPEYGAYNQRYTPFPFIGVAHAWGWDYLMEKAASVLIAAIGLAIPYQEAIALYKQIRSLAKGEDVDYMDMTLNALAVISVVPGAQLLRPLSKGLKAFLPTLRANRKFFKAIGGILGKIGDDVLNRRFDTIMTLLPFLLVVGEMVADSEAREGAMLMFSSIASADDILAWAEYFRLPADGWDGDGEPPKVDTDGNAAVIPHFAYPFMGQAYASAKKGRRPSGGDISKALIKLSKILRKNVNGTVDTQKITESVKAVTEAVKKTDTKALRKMAHSPYTLMVGITMGKVGVQRILRNTQNLRMSPLAIAAVVMYLESRNVDQCAADLPGCIPLNAGVKRELDSLYRKAFVSVAAGQENYNARPRESGYLFQLAALAVHHLAYEVSKDPAKEVLAIEGREKVQLYHKVGGSVVAAGESYPRIVDIVLKGENGNVWVELKSYKHSDAIETNWSKWNMGRGKSASEDSGNHRQFYLDRVASSEPDPTGDSQKQLTSDFQWWFQKFKRKTIESYSEKDLDKVAGKLKALPTGGGNALHESLGFDTVSDHNKAFTKAKAREKLRLFDIKNWILNEGRSLIKDAGDEAINELIVNNEQS</sequence>
<comment type="caution">
    <text evidence="2">The sequence shown here is derived from an EMBL/GenBank/DDBJ whole genome shotgun (WGS) entry which is preliminary data.</text>
</comment>
<protein>
    <submittedName>
        <fullName evidence="2">Uncharacterized protein</fullName>
    </submittedName>
</protein>
<evidence type="ECO:0000256" key="1">
    <source>
        <dbReference type="SAM" id="SignalP"/>
    </source>
</evidence>
<evidence type="ECO:0000313" key="2">
    <source>
        <dbReference type="EMBL" id="GAB59526.1"/>
    </source>
</evidence>
<dbReference type="Gene3D" id="2.60.40.10">
    <property type="entry name" value="Immunoglobulins"/>
    <property type="match status" value="2"/>
</dbReference>
<dbReference type="InterPro" id="IPR013783">
    <property type="entry name" value="Ig-like_fold"/>
</dbReference>
<name>I1DZP8_9GAMM</name>
<dbReference type="InterPro" id="IPR008964">
    <property type="entry name" value="Invasin/intimin_cell_adhesion"/>
</dbReference>
<reference evidence="2 3" key="1">
    <citation type="journal article" date="2012" name="J. Bacteriol.">
        <title>Genome Sequence of the Protease-Producing Bacterium Rheinheimera nanhaiensis E407-8T, Isolated from Deep-Sea Sediment of the South China Sea.</title>
        <authorList>
            <person name="Zhang X.-Y."/>
            <person name="Zhang Y.-J."/>
            <person name="Qin Q.-L."/>
            <person name="Xie B.-B."/>
            <person name="Chen X.-L."/>
            <person name="Zhou B.-C."/>
            <person name="Zhang Y.-Z."/>
        </authorList>
    </citation>
    <scope>NUCLEOTIDE SEQUENCE [LARGE SCALE GENOMIC DNA]</scope>
    <source>
        <strain evidence="2 3">E407-8</strain>
    </source>
</reference>
<dbReference type="SUPFAM" id="SSF49899">
    <property type="entry name" value="Concanavalin A-like lectins/glucanases"/>
    <property type="match status" value="1"/>
</dbReference>
<dbReference type="Gene3D" id="2.60.120.200">
    <property type="match status" value="1"/>
</dbReference>
<dbReference type="EMBL" id="BAFK01000014">
    <property type="protein sequence ID" value="GAB59526.1"/>
    <property type="molecule type" value="Genomic_DNA"/>
</dbReference>
<proteinExistence type="predicted"/>
<gene>
    <name evidence="2" type="ORF">RNAN_2532</name>
</gene>
<evidence type="ECO:0000313" key="3">
    <source>
        <dbReference type="Proteomes" id="UP000004374"/>
    </source>
</evidence>
<feature type="signal peptide" evidence="1">
    <location>
        <begin position="1"/>
        <end position="24"/>
    </location>
</feature>
<dbReference type="Proteomes" id="UP000004374">
    <property type="component" value="Unassembled WGS sequence"/>
</dbReference>
<keyword evidence="1" id="KW-0732">Signal</keyword>
<organism evidence="2 3">
    <name type="scientific">Rheinheimera nanhaiensis E407-8</name>
    <dbReference type="NCBI Taxonomy" id="562729"/>
    <lineage>
        <taxon>Bacteria</taxon>
        <taxon>Pseudomonadati</taxon>
        <taxon>Pseudomonadota</taxon>
        <taxon>Gammaproteobacteria</taxon>
        <taxon>Chromatiales</taxon>
        <taxon>Chromatiaceae</taxon>
        <taxon>Rheinheimera</taxon>
    </lineage>
</organism>
<dbReference type="SUPFAM" id="SSF49373">
    <property type="entry name" value="Invasin/intimin cell-adhesion fragments"/>
    <property type="match status" value="1"/>
</dbReference>
<feature type="chain" id="PRO_5003638764" evidence="1">
    <location>
        <begin position="25"/>
        <end position="2111"/>
    </location>
</feature>
<keyword evidence="3" id="KW-1185">Reference proteome</keyword>
<dbReference type="STRING" id="562729.RNAN_2532"/>
<accession>I1DZP8</accession>
<dbReference type="InterPro" id="IPR013320">
    <property type="entry name" value="ConA-like_dom_sf"/>
</dbReference>